<accession>L7TQH3</accession>
<sequence length="96" mass="9962">MLRSITPAVSVPDTAKLPVIAVFLVMDTFSAAEVIEPTVSTPPTVALLVTFRAVPIPDSVADPPVIAPEIEAVAAETSPETTAFVAFRADTVTSVL</sequence>
<evidence type="ECO:0000313" key="2">
    <source>
        <dbReference type="Proteomes" id="UP000011158"/>
    </source>
</evidence>
<keyword evidence="2" id="KW-1185">Reference proteome</keyword>
<dbReference type="Proteomes" id="UP000011158">
    <property type="component" value="Segment"/>
</dbReference>
<evidence type="ECO:0000313" key="1">
    <source>
        <dbReference type="EMBL" id="AGC35230.1"/>
    </source>
</evidence>
<protein>
    <submittedName>
        <fullName evidence="1">Uncharacterized protein</fullName>
    </submittedName>
</protein>
<dbReference type="GeneID" id="24643283"/>
<proteinExistence type="predicted"/>
<dbReference type="RefSeq" id="YP_009150864.1">
    <property type="nucleotide sequence ID" value="NC_027364.1"/>
</dbReference>
<organism evidence="1 2">
    <name type="scientific">Escherichia phage PBECO4</name>
    <dbReference type="NCBI Taxonomy" id="1273738"/>
    <lineage>
        <taxon>Viruses</taxon>
        <taxon>Duplodnaviria</taxon>
        <taxon>Heunggongvirae</taxon>
        <taxon>Uroviricota</taxon>
        <taxon>Caudoviricetes</taxon>
        <taxon>Asteriusvirus</taxon>
        <taxon>Asteriusvirus PBECO4</taxon>
    </lineage>
</organism>
<name>L7TQH3_9CAUD</name>
<dbReference type="EMBL" id="KC295538">
    <property type="protein sequence ID" value="AGC35230.1"/>
    <property type="molecule type" value="Genomic_DNA"/>
</dbReference>
<reference evidence="1 2" key="1">
    <citation type="journal article" date="2013" name="Arch. Virol.">
        <title>Genomic analysis of bacteriophage PBECO4 infecting Escherichia coli O157:H7.</title>
        <authorList>
            <person name="Kim M.S."/>
            <person name="Hong S.S."/>
            <person name="Park K."/>
            <person name="Myung H."/>
        </authorList>
    </citation>
    <scope>NUCLEOTIDE SEQUENCE [LARGE SCALE GENOMIC DNA]</scope>
</reference>
<dbReference type="KEGG" id="vg:24643283"/>